<accession>A0ABV3LLD4</accession>
<dbReference type="Pfam" id="PF00294">
    <property type="entry name" value="PfkB"/>
    <property type="match status" value="1"/>
</dbReference>
<keyword evidence="1" id="KW-0808">Transferase</keyword>
<gene>
    <name evidence="4" type="ORF">AB0301_16145</name>
</gene>
<dbReference type="GO" id="GO:0016301">
    <property type="term" value="F:kinase activity"/>
    <property type="evidence" value="ECO:0007669"/>
    <property type="project" value="UniProtKB-KW"/>
</dbReference>
<dbReference type="InterPro" id="IPR052562">
    <property type="entry name" value="Ketohexokinase-related"/>
</dbReference>
<organism evidence="4 5">
    <name type="scientific">Microbacterium profundi</name>
    <dbReference type="NCBI Taxonomy" id="450380"/>
    <lineage>
        <taxon>Bacteria</taxon>
        <taxon>Bacillati</taxon>
        <taxon>Actinomycetota</taxon>
        <taxon>Actinomycetes</taxon>
        <taxon>Micrococcales</taxon>
        <taxon>Microbacteriaceae</taxon>
        <taxon>Microbacterium</taxon>
    </lineage>
</organism>
<dbReference type="InterPro" id="IPR029056">
    <property type="entry name" value="Ribokinase-like"/>
</dbReference>
<dbReference type="Gene3D" id="3.40.1190.20">
    <property type="match status" value="1"/>
</dbReference>
<sequence length="302" mass="30766">MPEPHPRGVFAGLATLDVIHRIDESPGRNEKVTAHAQFVAAGGPAANAAVTFAALGGEAILLTVLGSGPIAEAVTAELASVNVHVIDIAPDLVDTTPVSSVSVIASTGERSVVGGDAAAIIAPAPRPEELARVLADADVVLLDGHHPQLAIAVAAGASDAGVPSVLDAGRWKDVMPGVIDQVTDVVASADFRVPGASTSEETAARLVSDGSPIVILTAGAEPVRWWSAGTYGEVPVPTVDAVDTLGAGDVFHGAYAYALARGADIKQRIVFANEVAATRCATVGPRSWLRTIARIPLDQGDR</sequence>
<dbReference type="InterPro" id="IPR002173">
    <property type="entry name" value="Carboh/pur_kinase_PfkB_CS"/>
</dbReference>
<evidence type="ECO:0000259" key="3">
    <source>
        <dbReference type="Pfam" id="PF00294"/>
    </source>
</evidence>
<evidence type="ECO:0000256" key="1">
    <source>
        <dbReference type="ARBA" id="ARBA00022679"/>
    </source>
</evidence>
<name>A0ABV3LLD4_9MICO</name>
<protein>
    <submittedName>
        <fullName evidence="4">PfkB family carbohydrate kinase</fullName>
    </submittedName>
</protein>
<proteinExistence type="predicted"/>
<dbReference type="InterPro" id="IPR011611">
    <property type="entry name" value="PfkB_dom"/>
</dbReference>
<dbReference type="RefSeq" id="WP_206494551.1">
    <property type="nucleotide sequence ID" value="NZ_JBFBMH010000037.1"/>
</dbReference>
<dbReference type="EMBL" id="JBFBMH010000037">
    <property type="protein sequence ID" value="MEW1976586.1"/>
    <property type="molecule type" value="Genomic_DNA"/>
</dbReference>
<evidence type="ECO:0000313" key="5">
    <source>
        <dbReference type="Proteomes" id="UP001553715"/>
    </source>
</evidence>
<keyword evidence="5" id="KW-1185">Reference proteome</keyword>
<evidence type="ECO:0000313" key="4">
    <source>
        <dbReference type="EMBL" id="MEW1976586.1"/>
    </source>
</evidence>
<comment type="caution">
    <text evidence="4">The sequence shown here is derived from an EMBL/GenBank/DDBJ whole genome shotgun (WGS) entry which is preliminary data.</text>
</comment>
<dbReference type="PROSITE" id="PS00584">
    <property type="entry name" value="PFKB_KINASES_2"/>
    <property type="match status" value="1"/>
</dbReference>
<feature type="domain" description="Carbohydrate kinase PfkB" evidence="3">
    <location>
        <begin position="12"/>
        <end position="287"/>
    </location>
</feature>
<reference evidence="4 5" key="1">
    <citation type="submission" date="2024-06" db="EMBL/GenBank/DDBJ databases">
        <title>The Natural Products Discovery Center: Release of the First 8490 Sequenced Strains for Exploring Actinobacteria Biosynthetic Diversity.</title>
        <authorList>
            <person name="Kalkreuter E."/>
            <person name="Kautsar S.A."/>
            <person name="Yang D."/>
            <person name="Bader C.D."/>
            <person name="Teijaro C.N."/>
            <person name="Fluegel L."/>
            <person name="Davis C.M."/>
            <person name="Simpson J.R."/>
            <person name="Lauterbach L."/>
            <person name="Steele A.D."/>
            <person name="Gui C."/>
            <person name="Meng S."/>
            <person name="Li G."/>
            <person name="Viehrig K."/>
            <person name="Ye F."/>
            <person name="Su P."/>
            <person name="Kiefer A.F."/>
            <person name="Nichols A."/>
            <person name="Cepeda A.J."/>
            <person name="Yan W."/>
            <person name="Fan B."/>
            <person name="Jiang Y."/>
            <person name="Adhikari A."/>
            <person name="Zheng C.-J."/>
            <person name="Schuster L."/>
            <person name="Cowan T.M."/>
            <person name="Smanski M.J."/>
            <person name="Chevrette M.G."/>
            <person name="De Carvalho L.P.S."/>
            <person name="Shen B."/>
        </authorList>
    </citation>
    <scope>NUCLEOTIDE SEQUENCE [LARGE SCALE GENOMIC DNA]</scope>
    <source>
        <strain evidence="4 5">NPDC077434</strain>
    </source>
</reference>
<dbReference type="SUPFAM" id="SSF53613">
    <property type="entry name" value="Ribokinase-like"/>
    <property type="match status" value="1"/>
</dbReference>
<dbReference type="PANTHER" id="PTHR42774">
    <property type="entry name" value="PHOSPHOTRANSFERASE SYSTEM TRANSPORT PROTEIN"/>
    <property type="match status" value="1"/>
</dbReference>
<dbReference type="PANTHER" id="PTHR42774:SF3">
    <property type="entry name" value="KETOHEXOKINASE"/>
    <property type="match status" value="1"/>
</dbReference>
<evidence type="ECO:0000256" key="2">
    <source>
        <dbReference type="ARBA" id="ARBA00022777"/>
    </source>
</evidence>
<dbReference type="Proteomes" id="UP001553715">
    <property type="component" value="Unassembled WGS sequence"/>
</dbReference>
<keyword evidence="2 4" id="KW-0418">Kinase</keyword>